<feature type="non-terminal residue" evidence="3">
    <location>
        <position position="325"/>
    </location>
</feature>
<evidence type="ECO:0000256" key="1">
    <source>
        <dbReference type="SAM" id="MobiDB-lite"/>
    </source>
</evidence>
<dbReference type="Gene3D" id="3.40.390.70">
    <property type="match status" value="1"/>
</dbReference>
<protein>
    <submittedName>
        <fullName evidence="3">Uncharacterized protein</fullName>
    </submittedName>
</protein>
<name>A0A137ST89_9BACT</name>
<feature type="region of interest" description="Disordered" evidence="1">
    <location>
        <begin position="247"/>
        <end position="269"/>
    </location>
</feature>
<feature type="chain" id="PRO_5007480983" evidence="2">
    <location>
        <begin position="24"/>
        <end position="325"/>
    </location>
</feature>
<evidence type="ECO:0000313" key="4">
    <source>
        <dbReference type="Proteomes" id="UP000070093"/>
    </source>
</evidence>
<dbReference type="eggNOG" id="ENOG502ZCK3">
    <property type="taxonomic scope" value="Bacteria"/>
</dbReference>
<accession>A0A137ST89</accession>
<dbReference type="AlphaFoldDB" id="A0A137ST89"/>
<dbReference type="PROSITE" id="PS51257">
    <property type="entry name" value="PROKAR_LIPOPROTEIN"/>
    <property type="match status" value="1"/>
</dbReference>
<dbReference type="NCBIfam" id="TIGR04549">
    <property type="entry name" value="LP_HExxH_w_tonB"/>
    <property type="match status" value="1"/>
</dbReference>
<feature type="signal peptide" evidence="2">
    <location>
        <begin position="1"/>
        <end position="23"/>
    </location>
</feature>
<feature type="compositionally biased region" description="Basic and acidic residues" evidence="1">
    <location>
        <begin position="248"/>
        <end position="269"/>
    </location>
</feature>
<evidence type="ECO:0000256" key="2">
    <source>
        <dbReference type="SAM" id="SignalP"/>
    </source>
</evidence>
<gene>
    <name evidence="3" type="ORF">HMPREF3202_01671</name>
</gene>
<evidence type="ECO:0000313" key="3">
    <source>
        <dbReference type="EMBL" id="KXO15623.1"/>
    </source>
</evidence>
<dbReference type="RefSeq" id="WP_081099151.1">
    <property type="nucleotide sequence ID" value="NZ_KQ965699.1"/>
</dbReference>
<dbReference type="STRING" id="28125.HMPREF3202_01671"/>
<proteinExistence type="predicted"/>
<comment type="caution">
    <text evidence="3">The sequence shown here is derived from an EMBL/GenBank/DDBJ whole genome shotgun (WGS) entry which is preliminary data.</text>
</comment>
<organism evidence="3 4">
    <name type="scientific">Prevotella bivia</name>
    <dbReference type="NCBI Taxonomy" id="28125"/>
    <lineage>
        <taxon>Bacteria</taxon>
        <taxon>Pseudomonadati</taxon>
        <taxon>Bacteroidota</taxon>
        <taxon>Bacteroidia</taxon>
        <taxon>Bacteroidales</taxon>
        <taxon>Prevotellaceae</taxon>
        <taxon>Prevotella</taxon>
    </lineage>
</organism>
<sequence>MNIQKYFLAYIGLWALLATSCQHDTLSDDSVVDSNATQTQTAQWIEQHFTKVYGPEVVYQWQKNNSQKGVYVYPPDTTNIKQVLNAISSLCFDTFRDIQMEGKGNLLNYCLPVRITLYGGGNPDKNGVERMYNIASQPVEMSIYHVNDFDANDKHKVNRLVRSVYHQMMKRVLEQIPYDRAKFAAISEGKYITDTQLLSEINGANNDIGLVGYANKRGFYTYLSMLNPEDDMAEMLSVILTSTPAKLKQAEDEARTPDEDSDPEVNKRYKQEADRAYHDFMAKKMFVEQYAWNNWHVKLLTLQLKSVRTLNKYLNNVSSTNLEQS</sequence>
<dbReference type="Pfam" id="PF15890">
    <property type="entry name" value="Peptidase_Mx1"/>
    <property type="match status" value="1"/>
</dbReference>
<dbReference type="InterPro" id="IPR030890">
    <property type="entry name" value="LP_HExxH_w_TonB"/>
</dbReference>
<dbReference type="PATRIC" id="fig|28125.4.peg.1660"/>
<keyword evidence="2" id="KW-0732">Signal</keyword>
<dbReference type="Proteomes" id="UP000070093">
    <property type="component" value="Unassembled WGS sequence"/>
</dbReference>
<dbReference type="EMBL" id="LTAG01000099">
    <property type="protein sequence ID" value="KXO15623.1"/>
    <property type="molecule type" value="Genomic_DNA"/>
</dbReference>
<reference evidence="3 4" key="1">
    <citation type="submission" date="2016-02" db="EMBL/GenBank/DDBJ databases">
        <authorList>
            <person name="Wen L."/>
            <person name="He K."/>
            <person name="Yang H."/>
        </authorList>
    </citation>
    <scope>NUCLEOTIDE SEQUENCE [LARGE SCALE GENOMIC DNA]</scope>
    <source>
        <strain evidence="3 4">GED7880</strain>
    </source>
</reference>